<evidence type="ECO:0000256" key="5">
    <source>
        <dbReference type="ARBA" id="ARBA00022679"/>
    </source>
</evidence>
<evidence type="ECO:0000256" key="6">
    <source>
        <dbReference type="ARBA" id="ARBA00022741"/>
    </source>
</evidence>
<feature type="binding site" evidence="9">
    <location>
        <position position="151"/>
    </location>
    <ligand>
        <name>substrate</name>
    </ligand>
</feature>
<keyword evidence="12" id="KW-1185">Reference proteome</keyword>
<reference evidence="11" key="1">
    <citation type="submission" date="2023-05" db="EMBL/GenBank/DDBJ databases">
        <title>Limnohabitans sp. strain HM2-2 Genome sequencing and assembly.</title>
        <authorList>
            <person name="Jung Y."/>
        </authorList>
    </citation>
    <scope>NUCLEOTIDE SEQUENCE</scope>
    <source>
        <strain evidence="11">HM2-2</strain>
    </source>
</reference>
<dbReference type="HAMAP" id="MF_00145">
    <property type="entry name" value="Phosphoglyc_kinase"/>
    <property type="match status" value="1"/>
</dbReference>
<evidence type="ECO:0000256" key="3">
    <source>
        <dbReference type="ARBA" id="ARBA00011245"/>
    </source>
</evidence>
<dbReference type="PIRSF" id="PIRSF000724">
    <property type="entry name" value="Pgk"/>
    <property type="match status" value="1"/>
</dbReference>
<evidence type="ECO:0000313" key="11">
    <source>
        <dbReference type="EMBL" id="MDI9234137.1"/>
    </source>
</evidence>
<keyword evidence="5 9" id="KW-0808">Transferase</keyword>
<organism evidence="11 12">
    <name type="scientific">Limnohabitans lacus</name>
    <dbReference type="NCBI Taxonomy" id="3045173"/>
    <lineage>
        <taxon>Bacteria</taxon>
        <taxon>Pseudomonadati</taxon>
        <taxon>Pseudomonadota</taxon>
        <taxon>Betaproteobacteria</taxon>
        <taxon>Burkholderiales</taxon>
        <taxon>Comamonadaceae</taxon>
        <taxon>Limnohabitans</taxon>
    </lineage>
</organism>
<sequence>MKVLRFADVVKSGFAENRRVFIRADLNVPQADDGSITEDTRIRASVPCIQMALDAGAAVMVTSHLGRPTEGEFKPEDSLAPVAKRLGELLGRDVPLVANWVDGVSVAPGQVVLLENCRVNKGEKKNNEALARQMAQLCDIYVNDAFGTAHRAEGTTYGIAQFAPIACAGPLLAAEIDAIGKALANPKRPLAAIVAGSKVSTKLTILKSLSQNVDQLIVGGGIANTFMLAAGLKIGKSLAEADLVDEAKAVIEAMKARGAEVPIPTDVVVAKTFAADAVATVKKATEVADDDMILDIGPETAAKLAAQLKQAGTIVWNGPVGVFEFAAFENGTKVIAQAIAESSAFSIAGGGDTLAAIAKYGIEKQVGYISTGGGAFLEILEGKTLPAIEILSRRAAAD</sequence>
<feature type="binding site" evidence="9">
    <location>
        <position position="41"/>
    </location>
    <ligand>
        <name>substrate</name>
    </ligand>
</feature>
<name>A0ABT6X884_9BURK</name>
<dbReference type="PANTHER" id="PTHR11406">
    <property type="entry name" value="PHOSPHOGLYCERATE KINASE"/>
    <property type="match status" value="1"/>
</dbReference>
<evidence type="ECO:0000313" key="12">
    <source>
        <dbReference type="Proteomes" id="UP001431902"/>
    </source>
</evidence>
<dbReference type="Pfam" id="PF00162">
    <property type="entry name" value="PGK"/>
    <property type="match status" value="1"/>
</dbReference>
<keyword evidence="9" id="KW-0963">Cytoplasm</keyword>
<comment type="similarity">
    <text evidence="2 9 10">Belongs to the phosphoglycerate kinase family.</text>
</comment>
<dbReference type="Gene3D" id="3.40.50.1260">
    <property type="entry name" value="Phosphoglycerate kinase, N-terminal domain"/>
    <property type="match status" value="2"/>
</dbReference>
<dbReference type="PANTHER" id="PTHR11406:SF23">
    <property type="entry name" value="PHOSPHOGLYCERATE KINASE 1, CHLOROPLASTIC-RELATED"/>
    <property type="match status" value="1"/>
</dbReference>
<dbReference type="SUPFAM" id="SSF53748">
    <property type="entry name" value="Phosphoglycerate kinase"/>
    <property type="match status" value="1"/>
</dbReference>
<feature type="binding site" evidence="9">
    <location>
        <position position="202"/>
    </location>
    <ligand>
        <name>ATP</name>
        <dbReference type="ChEBI" id="CHEBI:30616"/>
    </ligand>
</feature>
<dbReference type="InterPro" id="IPR015824">
    <property type="entry name" value="Phosphoglycerate_kinase_N"/>
</dbReference>
<dbReference type="PROSITE" id="PS00111">
    <property type="entry name" value="PGLYCERATE_KINASE"/>
    <property type="match status" value="1"/>
</dbReference>
<feature type="binding site" evidence="9">
    <location>
        <begin position="25"/>
        <end position="27"/>
    </location>
    <ligand>
        <name>substrate</name>
    </ligand>
</feature>
<feature type="binding site" evidence="9">
    <location>
        <position position="324"/>
    </location>
    <ligand>
        <name>ATP</name>
        <dbReference type="ChEBI" id="CHEBI:30616"/>
    </ligand>
</feature>
<keyword evidence="9" id="KW-0324">Glycolysis</keyword>
<dbReference type="InterPro" id="IPR001576">
    <property type="entry name" value="Phosphoglycerate_kinase"/>
</dbReference>
<keyword evidence="7 9" id="KW-0418">Kinase</keyword>
<comment type="pathway">
    <text evidence="9">Carbohydrate degradation; glycolysis; pyruvate from D-glyceraldehyde 3-phosphate: step 2/5.</text>
</comment>
<dbReference type="EC" id="2.7.2.3" evidence="4 9"/>
<comment type="subcellular location">
    <subcellularLocation>
        <location evidence="9">Cytoplasm</location>
    </subcellularLocation>
</comment>
<evidence type="ECO:0000256" key="9">
    <source>
        <dbReference type="HAMAP-Rule" id="MF_00145"/>
    </source>
</evidence>
<evidence type="ECO:0000256" key="1">
    <source>
        <dbReference type="ARBA" id="ARBA00000642"/>
    </source>
</evidence>
<comment type="caution">
    <text evidence="11">The sequence shown here is derived from an EMBL/GenBank/DDBJ whole genome shotgun (WGS) entry which is preliminary data.</text>
</comment>
<evidence type="ECO:0000256" key="4">
    <source>
        <dbReference type="ARBA" id="ARBA00013061"/>
    </source>
</evidence>
<keyword evidence="6 9" id="KW-0547">Nucleotide-binding</keyword>
<comment type="caution">
    <text evidence="9">Lacks conserved residue(s) required for the propagation of feature annotation.</text>
</comment>
<dbReference type="PRINTS" id="PR00477">
    <property type="entry name" value="PHGLYCKINASE"/>
</dbReference>
<keyword evidence="8 9" id="KW-0067">ATP-binding</keyword>
<feature type="binding site" evidence="9">
    <location>
        <position position="118"/>
    </location>
    <ligand>
        <name>substrate</name>
    </ligand>
</feature>
<comment type="subunit">
    <text evidence="3 9">Monomer.</text>
</comment>
<dbReference type="Proteomes" id="UP001431902">
    <property type="component" value="Unassembled WGS sequence"/>
</dbReference>
<accession>A0ABT6X884</accession>
<evidence type="ECO:0000256" key="10">
    <source>
        <dbReference type="RuleBase" id="RU000532"/>
    </source>
</evidence>
<evidence type="ECO:0000256" key="8">
    <source>
        <dbReference type="ARBA" id="ARBA00022840"/>
    </source>
</evidence>
<proteinExistence type="inferred from homology"/>
<feature type="binding site" evidence="9">
    <location>
        <begin position="350"/>
        <end position="353"/>
    </location>
    <ligand>
        <name>ATP</name>
        <dbReference type="ChEBI" id="CHEBI:30616"/>
    </ligand>
</feature>
<dbReference type="RefSeq" id="WP_283224515.1">
    <property type="nucleotide sequence ID" value="NZ_JASGBH010000006.1"/>
</dbReference>
<comment type="catalytic activity">
    <reaction evidence="1 9 10">
        <text>(2R)-3-phosphoglycerate + ATP = (2R)-3-phospho-glyceroyl phosphate + ADP</text>
        <dbReference type="Rhea" id="RHEA:14801"/>
        <dbReference type="ChEBI" id="CHEBI:30616"/>
        <dbReference type="ChEBI" id="CHEBI:57604"/>
        <dbReference type="ChEBI" id="CHEBI:58272"/>
        <dbReference type="ChEBI" id="CHEBI:456216"/>
        <dbReference type="EC" id="2.7.2.3"/>
    </reaction>
</comment>
<feature type="binding site" evidence="9">
    <location>
        <begin position="64"/>
        <end position="67"/>
    </location>
    <ligand>
        <name>substrate</name>
    </ligand>
</feature>
<dbReference type="InterPro" id="IPR015911">
    <property type="entry name" value="Phosphoglycerate_kinase_CS"/>
</dbReference>
<dbReference type="InterPro" id="IPR036043">
    <property type="entry name" value="Phosphoglycerate_kinase_sf"/>
</dbReference>
<protein>
    <recommendedName>
        <fullName evidence="4 9">Phosphoglycerate kinase</fullName>
        <ecNumber evidence="4 9">2.7.2.3</ecNumber>
    </recommendedName>
</protein>
<dbReference type="GO" id="GO:0004618">
    <property type="term" value="F:phosphoglycerate kinase activity"/>
    <property type="evidence" value="ECO:0007669"/>
    <property type="project" value="UniProtKB-EC"/>
</dbReference>
<dbReference type="EMBL" id="JASGBH010000006">
    <property type="protein sequence ID" value="MDI9234137.1"/>
    <property type="molecule type" value="Genomic_DNA"/>
</dbReference>
<gene>
    <name evidence="9" type="primary">pgk</name>
    <name evidence="11" type="ORF">QLQ16_09835</name>
</gene>
<evidence type="ECO:0000256" key="7">
    <source>
        <dbReference type="ARBA" id="ARBA00022777"/>
    </source>
</evidence>
<evidence type="ECO:0000256" key="2">
    <source>
        <dbReference type="ARBA" id="ARBA00008982"/>
    </source>
</evidence>